<reference evidence="6" key="1">
    <citation type="submission" date="2018-06" db="EMBL/GenBank/DDBJ databases">
        <title>Genome assembly of Danube salmon.</title>
        <authorList>
            <person name="Macqueen D.J."/>
            <person name="Gundappa M.K."/>
        </authorList>
    </citation>
    <scope>NUCLEOTIDE SEQUENCE [LARGE SCALE GENOMIC DNA]</scope>
</reference>
<reference evidence="5" key="2">
    <citation type="submission" date="2025-08" db="UniProtKB">
        <authorList>
            <consortium name="Ensembl"/>
        </authorList>
    </citation>
    <scope>IDENTIFICATION</scope>
</reference>
<dbReference type="Ensembl" id="ENSHHUT00000031966.1">
    <property type="protein sequence ID" value="ENSHHUP00000030692.1"/>
    <property type="gene ID" value="ENSHHUG00000019540.1"/>
</dbReference>
<keyword evidence="3" id="KW-0812">Transmembrane</keyword>
<protein>
    <submittedName>
        <fullName evidence="5">Uncharacterized protein</fullName>
    </submittedName>
</protein>
<proteinExistence type="inferred from homology"/>
<dbReference type="Proteomes" id="UP000314982">
    <property type="component" value="Unassembled WGS sequence"/>
</dbReference>
<evidence type="ECO:0000256" key="4">
    <source>
        <dbReference type="ARBA" id="ARBA00023136"/>
    </source>
</evidence>
<comment type="similarity">
    <text evidence="2">Belongs to the mitochondrial carrier (TC 2.A.29) family.</text>
</comment>
<evidence type="ECO:0000313" key="5">
    <source>
        <dbReference type="Ensembl" id="ENSHHUP00000030692.1"/>
    </source>
</evidence>
<dbReference type="GO" id="GO:0016020">
    <property type="term" value="C:membrane"/>
    <property type="evidence" value="ECO:0007669"/>
    <property type="project" value="UniProtKB-SubCell"/>
</dbReference>
<dbReference type="Gene3D" id="1.50.40.10">
    <property type="entry name" value="Mitochondrial carrier domain"/>
    <property type="match status" value="1"/>
</dbReference>
<dbReference type="AlphaFoldDB" id="A0A4W5LXD5"/>
<reference evidence="5" key="3">
    <citation type="submission" date="2025-09" db="UniProtKB">
        <authorList>
            <consortium name="Ensembl"/>
        </authorList>
    </citation>
    <scope>IDENTIFICATION</scope>
</reference>
<keyword evidence="6" id="KW-1185">Reference proteome</keyword>
<dbReference type="InterPro" id="IPR023395">
    <property type="entry name" value="MCP_dom_sf"/>
</dbReference>
<dbReference type="Pfam" id="PF00153">
    <property type="entry name" value="Mito_carr"/>
    <property type="match status" value="1"/>
</dbReference>
<evidence type="ECO:0000256" key="3">
    <source>
        <dbReference type="ARBA" id="ARBA00022692"/>
    </source>
</evidence>
<keyword evidence="4" id="KW-0472">Membrane</keyword>
<organism evidence="5 6">
    <name type="scientific">Hucho hucho</name>
    <name type="common">huchen</name>
    <dbReference type="NCBI Taxonomy" id="62062"/>
    <lineage>
        <taxon>Eukaryota</taxon>
        <taxon>Metazoa</taxon>
        <taxon>Chordata</taxon>
        <taxon>Craniata</taxon>
        <taxon>Vertebrata</taxon>
        <taxon>Euteleostomi</taxon>
        <taxon>Actinopterygii</taxon>
        <taxon>Neopterygii</taxon>
        <taxon>Teleostei</taxon>
        <taxon>Protacanthopterygii</taxon>
        <taxon>Salmoniformes</taxon>
        <taxon>Salmonidae</taxon>
        <taxon>Salmoninae</taxon>
        <taxon>Hucho</taxon>
    </lineage>
</organism>
<accession>A0A4W5LXD5</accession>
<evidence type="ECO:0000256" key="1">
    <source>
        <dbReference type="ARBA" id="ARBA00004141"/>
    </source>
</evidence>
<evidence type="ECO:0000313" key="6">
    <source>
        <dbReference type="Proteomes" id="UP000314982"/>
    </source>
</evidence>
<sequence length="49" mass="5335">SVSSPSLSSASCGTACVFSGQPFDTAKVKMQTFPSMYRGFLHCFMSTYR</sequence>
<dbReference type="InterPro" id="IPR018108">
    <property type="entry name" value="MCP_transmembrane"/>
</dbReference>
<comment type="subcellular location">
    <subcellularLocation>
        <location evidence="1">Membrane</location>
        <topology evidence="1">Multi-pass membrane protein</topology>
    </subcellularLocation>
</comment>
<dbReference type="SUPFAM" id="SSF103506">
    <property type="entry name" value="Mitochondrial carrier"/>
    <property type="match status" value="1"/>
</dbReference>
<name>A0A4W5LXD5_9TELE</name>
<evidence type="ECO:0000256" key="2">
    <source>
        <dbReference type="ARBA" id="ARBA00006375"/>
    </source>
</evidence>